<feature type="compositionally biased region" description="Basic and acidic residues" evidence="1">
    <location>
        <begin position="1"/>
        <end position="14"/>
    </location>
</feature>
<sequence>MGKRRGVADGETTRRGRWRASRSGRAAVCSGTASTSPFSTSISSDSSPVRSGARRLPGEEQRVAANLPISSSSATAVWIPPLSYRICMAAVMVLLFSRGLAERVEEEEELKCSPVGTSRRDDGVAAFELDRS</sequence>
<evidence type="ECO:0000256" key="1">
    <source>
        <dbReference type="SAM" id="MobiDB-lite"/>
    </source>
</evidence>
<dbReference type="STRING" id="65489.A0A0D3GMT9"/>
<reference evidence="2" key="2">
    <citation type="submission" date="2015-03" db="UniProtKB">
        <authorList>
            <consortium name="EnsemblPlants"/>
        </authorList>
    </citation>
    <scope>IDENTIFICATION</scope>
</reference>
<dbReference type="Gramene" id="OBART07G04630.1">
    <property type="protein sequence ID" value="OBART07G04630.1"/>
    <property type="gene ID" value="OBART07G04630"/>
</dbReference>
<feature type="region of interest" description="Disordered" evidence="1">
    <location>
        <begin position="113"/>
        <end position="132"/>
    </location>
</feature>
<protein>
    <submittedName>
        <fullName evidence="2">Uncharacterized protein</fullName>
    </submittedName>
</protein>
<evidence type="ECO:0000313" key="3">
    <source>
        <dbReference type="Proteomes" id="UP000026960"/>
    </source>
</evidence>
<dbReference type="HOGENOM" id="CLU_1920310_0_0_1"/>
<feature type="compositionally biased region" description="Basic and acidic residues" evidence="1">
    <location>
        <begin position="118"/>
        <end position="132"/>
    </location>
</feature>
<keyword evidence="3" id="KW-1185">Reference proteome</keyword>
<dbReference type="PaxDb" id="65489-OBART07G04630.1"/>
<proteinExistence type="predicted"/>
<evidence type="ECO:0000313" key="2">
    <source>
        <dbReference type="EnsemblPlants" id="OBART07G04630.1"/>
    </source>
</evidence>
<accession>A0A0D3GMT9</accession>
<name>A0A0D3GMT9_9ORYZ</name>
<feature type="compositionally biased region" description="Low complexity" evidence="1">
    <location>
        <begin position="34"/>
        <end position="51"/>
    </location>
</feature>
<organism evidence="2">
    <name type="scientific">Oryza barthii</name>
    <dbReference type="NCBI Taxonomy" id="65489"/>
    <lineage>
        <taxon>Eukaryota</taxon>
        <taxon>Viridiplantae</taxon>
        <taxon>Streptophyta</taxon>
        <taxon>Embryophyta</taxon>
        <taxon>Tracheophyta</taxon>
        <taxon>Spermatophyta</taxon>
        <taxon>Magnoliopsida</taxon>
        <taxon>Liliopsida</taxon>
        <taxon>Poales</taxon>
        <taxon>Poaceae</taxon>
        <taxon>BOP clade</taxon>
        <taxon>Oryzoideae</taxon>
        <taxon>Oryzeae</taxon>
        <taxon>Oryzinae</taxon>
        <taxon>Oryza</taxon>
    </lineage>
</organism>
<feature type="region of interest" description="Disordered" evidence="1">
    <location>
        <begin position="1"/>
        <end position="57"/>
    </location>
</feature>
<dbReference type="EnsemblPlants" id="OBART07G04630.1">
    <property type="protein sequence ID" value="OBART07G04630.1"/>
    <property type="gene ID" value="OBART07G04630"/>
</dbReference>
<dbReference type="Proteomes" id="UP000026960">
    <property type="component" value="Chromosome 7"/>
</dbReference>
<reference evidence="2" key="1">
    <citation type="journal article" date="2009" name="Rice">
        <title>De Novo Next Generation Sequencing of Plant Genomes.</title>
        <authorList>
            <person name="Rounsley S."/>
            <person name="Marri P.R."/>
            <person name="Yu Y."/>
            <person name="He R."/>
            <person name="Sisneros N."/>
            <person name="Goicoechea J.L."/>
            <person name="Lee S.J."/>
            <person name="Angelova A."/>
            <person name="Kudrna D."/>
            <person name="Luo M."/>
            <person name="Affourtit J."/>
            <person name="Desany B."/>
            <person name="Knight J."/>
            <person name="Niazi F."/>
            <person name="Egholm M."/>
            <person name="Wing R.A."/>
        </authorList>
    </citation>
    <scope>NUCLEOTIDE SEQUENCE [LARGE SCALE GENOMIC DNA]</scope>
    <source>
        <strain evidence="2">cv. IRGC 105608</strain>
    </source>
</reference>
<dbReference type="AlphaFoldDB" id="A0A0D3GMT9"/>